<dbReference type="PANTHER" id="PTHR21015">
    <property type="entry name" value="UDP-N-ACETYLGLUCOSAMINE--N-ACETYLMURAMYL-(PENTAPEPTIDE) PYROPHOSPHORYL-UNDECAPRENOL N-ACETYLGLUCOSAMINE TRANSFERASE 1"/>
    <property type="match status" value="1"/>
</dbReference>
<dbReference type="GO" id="GO:0016787">
    <property type="term" value="F:hydrolase activity"/>
    <property type="evidence" value="ECO:0007669"/>
    <property type="project" value="UniProtKB-KW"/>
</dbReference>
<evidence type="ECO:0000313" key="3">
    <source>
        <dbReference type="Proteomes" id="UP001597092"/>
    </source>
</evidence>
<dbReference type="InterPro" id="IPR020023">
    <property type="entry name" value="PseG"/>
</dbReference>
<gene>
    <name evidence="2" type="primary">pseG</name>
    <name evidence="2" type="ORF">ACFSAS_09710</name>
</gene>
<dbReference type="PANTHER" id="PTHR21015:SF22">
    <property type="entry name" value="GLYCOSYLTRANSFERASE"/>
    <property type="match status" value="1"/>
</dbReference>
<keyword evidence="2" id="KW-0378">Hydrolase</keyword>
<proteinExistence type="inferred from homology"/>
<sequence length="324" mass="36206">MNYLAIRADGDSEIGYGHLVRSSVLAQKFLQNGYQVTYLTQTPSAVSNICPDEVETFRLKSEGIEETLLWIKKHEPTIVLTDSYEVDTKSQKQISKSPSTLVTITDDTRFKLCCDVNVNGNVYAPELNYDWIGEKPQMLLGPDYLLMREEFQHLATKTPPWRDPPERALITFGGSDVNDVTPDAIRAFDGFDIEIDVIIGPGFENQDQIKDAAESTNAELNLLQNPDDLSQRMFKADFAVSATGSTVYELLATGTPIIGIPQSDNQRPVANSLSDSILQCERDELRESVLRLVTDSDLRRTMKESGEELVDARGIQRIYSMLTG</sequence>
<keyword evidence="3" id="KW-1185">Reference proteome</keyword>
<reference evidence="2 3" key="1">
    <citation type="journal article" date="2019" name="Int. J. Syst. Evol. Microbiol.">
        <title>The Global Catalogue of Microorganisms (GCM) 10K type strain sequencing project: providing services to taxonomists for standard genome sequencing and annotation.</title>
        <authorList>
            <consortium name="The Broad Institute Genomics Platform"/>
            <consortium name="The Broad Institute Genome Sequencing Center for Infectious Disease"/>
            <person name="Wu L."/>
            <person name="Ma J."/>
        </authorList>
    </citation>
    <scope>NUCLEOTIDE SEQUENCE [LARGE SCALE GENOMIC DNA]</scope>
    <source>
        <strain evidence="2 3">CGMCC 1.10387</strain>
    </source>
</reference>
<dbReference type="SUPFAM" id="SSF53756">
    <property type="entry name" value="UDP-Glycosyltransferase/glycogen phosphorylase"/>
    <property type="match status" value="1"/>
</dbReference>
<dbReference type="Gene3D" id="3.40.50.2000">
    <property type="entry name" value="Glycogen Phosphorylase B"/>
    <property type="match status" value="1"/>
</dbReference>
<name>A0ABD6DXC4_9EURY</name>
<dbReference type="Proteomes" id="UP001597092">
    <property type="component" value="Unassembled WGS sequence"/>
</dbReference>
<comment type="similarity">
    <text evidence="1">Belongs to the glycosyltransferase 28 family.</text>
</comment>
<protein>
    <submittedName>
        <fullName evidence="2">UDP-2,4-diacetamido-2,4, 6-trideoxy-beta-L-altropyranose hydrolase</fullName>
        <ecNumber evidence="2">3.6.1.57</ecNumber>
    </submittedName>
</protein>
<comment type="caution">
    <text evidence="2">The sequence shown here is derived from an EMBL/GenBank/DDBJ whole genome shotgun (WGS) entry which is preliminary data.</text>
</comment>
<accession>A0ABD6DXC4</accession>
<dbReference type="EMBL" id="JBHUDP010000002">
    <property type="protein sequence ID" value="MFD1685886.1"/>
    <property type="molecule type" value="Genomic_DNA"/>
</dbReference>
<evidence type="ECO:0000313" key="2">
    <source>
        <dbReference type="EMBL" id="MFD1685886.1"/>
    </source>
</evidence>
<dbReference type="AlphaFoldDB" id="A0ABD6DXC4"/>
<organism evidence="2 3">
    <name type="scientific">Halobellus litoreus</name>
    <dbReference type="NCBI Taxonomy" id="755310"/>
    <lineage>
        <taxon>Archaea</taxon>
        <taxon>Methanobacteriati</taxon>
        <taxon>Methanobacteriota</taxon>
        <taxon>Stenosarchaea group</taxon>
        <taxon>Halobacteria</taxon>
        <taxon>Halobacteriales</taxon>
        <taxon>Haloferacaceae</taxon>
        <taxon>Halobellus</taxon>
    </lineage>
</organism>
<dbReference type="Gene3D" id="3.40.50.11190">
    <property type="match status" value="1"/>
</dbReference>
<dbReference type="RefSeq" id="WP_256305984.1">
    <property type="nucleotide sequence ID" value="NZ_JANHAW010000001.1"/>
</dbReference>
<evidence type="ECO:0000256" key="1">
    <source>
        <dbReference type="ARBA" id="ARBA00006962"/>
    </source>
</evidence>
<dbReference type="EC" id="3.6.1.57" evidence="2"/>
<dbReference type="NCBIfam" id="TIGR03590">
    <property type="entry name" value="PseG"/>
    <property type="match status" value="1"/>
</dbReference>